<organism evidence="19 20">
    <name type="scientific">Pseudocohnilembus persalinus</name>
    <name type="common">Ciliate</name>
    <dbReference type="NCBI Taxonomy" id="266149"/>
    <lineage>
        <taxon>Eukaryota</taxon>
        <taxon>Sar</taxon>
        <taxon>Alveolata</taxon>
        <taxon>Ciliophora</taxon>
        <taxon>Intramacronucleata</taxon>
        <taxon>Oligohymenophorea</taxon>
        <taxon>Scuticociliatia</taxon>
        <taxon>Philasterida</taxon>
        <taxon>Pseudocohnilembidae</taxon>
        <taxon>Pseudocohnilembus</taxon>
    </lineage>
</organism>
<protein>
    <recommendedName>
        <fullName evidence="15">Microsomal glutathione S-transferase 1</fullName>
        <ecNumber evidence="5">2.5.1.18</ecNumber>
    </recommendedName>
</protein>
<evidence type="ECO:0000256" key="13">
    <source>
        <dbReference type="ARBA" id="ARBA00023136"/>
    </source>
</evidence>
<evidence type="ECO:0000256" key="15">
    <source>
        <dbReference type="ARBA" id="ARBA00039397"/>
    </source>
</evidence>
<comment type="subunit">
    <text evidence="14">Homotrimer; The trimer binds only one molecule of glutathione.</text>
</comment>
<gene>
    <name evidence="19" type="ORF">PPERSA_11609</name>
</gene>
<dbReference type="GO" id="GO:0004364">
    <property type="term" value="F:glutathione transferase activity"/>
    <property type="evidence" value="ECO:0007669"/>
    <property type="project" value="UniProtKB-EC"/>
</dbReference>
<evidence type="ECO:0000256" key="11">
    <source>
        <dbReference type="ARBA" id="ARBA00022990"/>
    </source>
</evidence>
<evidence type="ECO:0000256" key="12">
    <source>
        <dbReference type="ARBA" id="ARBA00023128"/>
    </source>
</evidence>
<keyword evidence="12" id="KW-0496">Mitochondrion</keyword>
<evidence type="ECO:0000256" key="5">
    <source>
        <dbReference type="ARBA" id="ARBA00012452"/>
    </source>
</evidence>
<accession>A0A0V0QA13</accession>
<evidence type="ECO:0000256" key="10">
    <source>
        <dbReference type="ARBA" id="ARBA00022989"/>
    </source>
</evidence>
<proteinExistence type="inferred from homology"/>
<keyword evidence="6" id="KW-0808">Transferase</keyword>
<evidence type="ECO:0000256" key="17">
    <source>
        <dbReference type="SAM" id="Phobius"/>
    </source>
</evidence>
<sequence length="145" mass="17007">MARNVYSVCFLILFLKMWATNFRQGLASTRAQSRTKEDYGLLMEKRDVSEEEKQDELRWKRQVLNDLENIPISLLIYLFSNYVSVQQHAHMCNIVTICIFTFSRIAFTICYAYAWQPFRSIFYIIGQLCTLTAGITAVQQAFKYS</sequence>
<dbReference type="GO" id="GO:0005789">
    <property type="term" value="C:endoplasmic reticulum membrane"/>
    <property type="evidence" value="ECO:0007669"/>
    <property type="project" value="UniProtKB-SubCell"/>
</dbReference>
<evidence type="ECO:0000256" key="14">
    <source>
        <dbReference type="ARBA" id="ARBA00038540"/>
    </source>
</evidence>
<dbReference type="InterPro" id="IPR001129">
    <property type="entry name" value="Membr-assoc_MAPEG"/>
</dbReference>
<comment type="function">
    <text evidence="1">Conjugation of reduced glutathione to a wide number of exogenous and endogenous hydrophobic electrophiles.</text>
</comment>
<dbReference type="Gene3D" id="1.20.120.550">
    <property type="entry name" value="Membrane associated eicosanoid/glutathione metabolism-like domain"/>
    <property type="match status" value="1"/>
</dbReference>
<dbReference type="InterPro" id="IPR040162">
    <property type="entry name" value="MGST1-like"/>
</dbReference>
<dbReference type="PANTHER" id="PTHR10689">
    <property type="entry name" value="MICROSOMAL GLUTATHIONE S-TRANSFERASE 1"/>
    <property type="match status" value="1"/>
</dbReference>
<comment type="caution">
    <text evidence="19">The sequence shown here is derived from an EMBL/GenBank/DDBJ whole genome shotgun (WGS) entry which is preliminary data.</text>
</comment>
<dbReference type="GO" id="GO:0005741">
    <property type="term" value="C:mitochondrial outer membrane"/>
    <property type="evidence" value="ECO:0007669"/>
    <property type="project" value="UniProtKB-SubCell"/>
</dbReference>
<feature type="transmembrane region" description="Helical" evidence="17">
    <location>
        <begin position="120"/>
        <end position="138"/>
    </location>
</feature>
<feature type="transmembrane region" description="Helical" evidence="17">
    <location>
        <begin position="92"/>
        <end position="114"/>
    </location>
</feature>
<dbReference type="EMBL" id="LDAU01000223">
    <property type="protein sequence ID" value="KRW99008.1"/>
    <property type="molecule type" value="Genomic_DNA"/>
</dbReference>
<keyword evidence="8" id="KW-1000">Mitochondrion outer membrane</keyword>
<evidence type="ECO:0000256" key="16">
    <source>
        <dbReference type="ARBA" id="ARBA00049385"/>
    </source>
</evidence>
<evidence type="ECO:0000256" key="4">
    <source>
        <dbReference type="ARBA" id="ARBA00010459"/>
    </source>
</evidence>
<keyword evidence="9" id="KW-0256">Endoplasmic reticulum</keyword>
<evidence type="ECO:0000256" key="1">
    <source>
        <dbReference type="ARBA" id="ARBA00003701"/>
    </source>
</evidence>
<keyword evidence="10 17" id="KW-1133">Transmembrane helix</keyword>
<evidence type="ECO:0000313" key="19">
    <source>
        <dbReference type="EMBL" id="KRW99008.1"/>
    </source>
</evidence>
<dbReference type="PANTHER" id="PTHR10689:SF6">
    <property type="entry name" value="MICROSOMAL GLUTATHIONE S-TRANSFERASE 1"/>
    <property type="match status" value="1"/>
</dbReference>
<dbReference type="OMA" id="GHEATNC"/>
<evidence type="ECO:0000256" key="9">
    <source>
        <dbReference type="ARBA" id="ARBA00022824"/>
    </source>
</evidence>
<evidence type="ECO:0000256" key="8">
    <source>
        <dbReference type="ARBA" id="ARBA00022787"/>
    </source>
</evidence>
<dbReference type="InParanoid" id="A0A0V0QA13"/>
<evidence type="ECO:0000256" key="6">
    <source>
        <dbReference type="ARBA" id="ARBA00022679"/>
    </source>
</evidence>
<feature type="signal peptide" evidence="18">
    <location>
        <begin position="1"/>
        <end position="19"/>
    </location>
</feature>
<name>A0A0V0QA13_PSEPJ</name>
<evidence type="ECO:0000256" key="3">
    <source>
        <dbReference type="ARBA" id="ARBA00004477"/>
    </source>
</evidence>
<dbReference type="SUPFAM" id="SSF161084">
    <property type="entry name" value="MAPEG domain-like"/>
    <property type="match status" value="1"/>
</dbReference>
<feature type="chain" id="PRO_5006867370" description="Microsomal glutathione S-transferase 1" evidence="18">
    <location>
        <begin position="20"/>
        <end position="145"/>
    </location>
</feature>
<dbReference type="Pfam" id="PF01124">
    <property type="entry name" value="MAPEG"/>
    <property type="match status" value="1"/>
</dbReference>
<evidence type="ECO:0000256" key="7">
    <source>
        <dbReference type="ARBA" id="ARBA00022692"/>
    </source>
</evidence>
<evidence type="ECO:0000313" key="20">
    <source>
        <dbReference type="Proteomes" id="UP000054937"/>
    </source>
</evidence>
<reference evidence="19 20" key="1">
    <citation type="journal article" date="2015" name="Sci. Rep.">
        <title>Genome of the facultative scuticociliatosis pathogen Pseudocohnilembus persalinus provides insight into its virulence through horizontal gene transfer.</title>
        <authorList>
            <person name="Xiong J."/>
            <person name="Wang G."/>
            <person name="Cheng J."/>
            <person name="Tian M."/>
            <person name="Pan X."/>
            <person name="Warren A."/>
            <person name="Jiang C."/>
            <person name="Yuan D."/>
            <person name="Miao W."/>
        </authorList>
    </citation>
    <scope>NUCLEOTIDE SEQUENCE [LARGE SCALE GENOMIC DNA]</scope>
    <source>
        <strain evidence="19">36N120E</strain>
    </source>
</reference>
<keyword evidence="18" id="KW-0732">Signal</keyword>
<comment type="similarity">
    <text evidence="4">Belongs to the MAPEG family.</text>
</comment>
<dbReference type="EC" id="2.5.1.18" evidence="5"/>
<comment type="catalytic activity">
    <reaction evidence="16">
        <text>RX + glutathione = an S-substituted glutathione + a halide anion + H(+)</text>
        <dbReference type="Rhea" id="RHEA:16437"/>
        <dbReference type="ChEBI" id="CHEBI:15378"/>
        <dbReference type="ChEBI" id="CHEBI:16042"/>
        <dbReference type="ChEBI" id="CHEBI:17792"/>
        <dbReference type="ChEBI" id="CHEBI:57925"/>
        <dbReference type="ChEBI" id="CHEBI:90779"/>
        <dbReference type="EC" id="2.5.1.18"/>
    </reaction>
    <physiologicalReaction direction="left-to-right" evidence="16">
        <dbReference type="Rhea" id="RHEA:16438"/>
    </physiologicalReaction>
</comment>
<evidence type="ECO:0000256" key="2">
    <source>
        <dbReference type="ARBA" id="ARBA00004294"/>
    </source>
</evidence>
<keyword evidence="20" id="KW-1185">Reference proteome</keyword>
<comment type="subcellular location">
    <subcellularLocation>
        <location evidence="3">Endoplasmic reticulum membrane</location>
        <topology evidence="3">Multi-pass membrane protein</topology>
    </subcellularLocation>
    <subcellularLocation>
        <location evidence="2">Mitochondrion outer membrane</location>
    </subcellularLocation>
</comment>
<dbReference type="Proteomes" id="UP000054937">
    <property type="component" value="Unassembled WGS sequence"/>
</dbReference>
<evidence type="ECO:0000256" key="18">
    <source>
        <dbReference type="SAM" id="SignalP"/>
    </source>
</evidence>
<keyword evidence="7 17" id="KW-0812">Transmembrane</keyword>
<dbReference type="OrthoDB" id="193139at2759"/>
<keyword evidence="13 17" id="KW-0472">Membrane</keyword>
<dbReference type="AlphaFoldDB" id="A0A0V0QA13"/>
<keyword evidence="11" id="KW-0007">Acetylation</keyword>
<dbReference type="InterPro" id="IPR023352">
    <property type="entry name" value="MAPEG-like_dom_sf"/>
</dbReference>